<dbReference type="InterPro" id="IPR055361">
    <property type="entry name" value="tRNA_methyltr_TrmB_bact"/>
</dbReference>
<comment type="similarity">
    <text evidence="7">Belongs to the class I-like SAM-binding methyltransferase superfamily. TrmB family.</text>
</comment>
<proteinExistence type="inferred from homology"/>
<evidence type="ECO:0000256" key="6">
    <source>
        <dbReference type="ARBA" id="ARBA00022694"/>
    </source>
</evidence>
<dbReference type="EMBL" id="JASCSA010000003">
    <property type="protein sequence ID" value="MDI5883677.1"/>
    <property type="molecule type" value="Genomic_DNA"/>
</dbReference>
<gene>
    <name evidence="7 10" type="primary">trmB</name>
    <name evidence="10" type="ORF">Q4535_08895</name>
    <name evidence="9" type="ORF">QLT01_04815</name>
</gene>
<dbReference type="CDD" id="cd02440">
    <property type="entry name" value="AdoMet_MTases"/>
    <property type="match status" value="1"/>
</dbReference>
<keyword evidence="12" id="KW-1185">Reference proteome</keyword>
<evidence type="ECO:0000256" key="8">
    <source>
        <dbReference type="SAM" id="MobiDB-lite"/>
    </source>
</evidence>
<evidence type="ECO:0000256" key="1">
    <source>
        <dbReference type="ARBA" id="ARBA00000142"/>
    </source>
</evidence>
<feature type="compositionally biased region" description="Low complexity" evidence="8">
    <location>
        <begin position="11"/>
        <end position="20"/>
    </location>
</feature>
<protein>
    <recommendedName>
        <fullName evidence="7">tRNA (guanine-N(7)-)-methyltransferase</fullName>
        <ecNumber evidence="7">2.1.1.33</ecNumber>
    </recommendedName>
    <alternativeName>
        <fullName evidence="7">tRNA (guanine(46)-N(7))-methyltransferase</fullName>
    </alternativeName>
    <alternativeName>
        <fullName evidence="7">tRNA(m7G46)-methyltransferase</fullName>
    </alternativeName>
</protein>
<keyword evidence="5 7" id="KW-0949">S-adenosyl-L-methionine</keyword>
<keyword evidence="4 7" id="KW-0808">Transferase</keyword>
<feature type="binding site" evidence="7">
    <location>
        <position position="159"/>
    </location>
    <ligand>
        <name>S-adenosyl-L-methionine</name>
        <dbReference type="ChEBI" id="CHEBI:59789"/>
    </ligand>
</feature>
<feature type="binding site" evidence="7">
    <location>
        <position position="182"/>
    </location>
    <ligand>
        <name>S-adenosyl-L-methionine</name>
        <dbReference type="ChEBI" id="CHEBI:59789"/>
    </ligand>
</feature>
<dbReference type="HAMAP" id="MF_01057">
    <property type="entry name" value="tRNA_methyltr_TrmB"/>
    <property type="match status" value="1"/>
</dbReference>
<evidence type="ECO:0000313" key="10">
    <source>
        <dbReference type="EMBL" id="MDO6672238.1"/>
    </source>
</evidence>
<feature type="binding site" evidence="7">
    <location>
        <begin position="257"/>
        <end position="260"/>
    </location>
    <ligand>
        <name>substrate</name>
    </ligand>
</feature>
<dbReference type="EC" id="2.1.1.33" evidence="7"/>
<feature type="compositionally biased region" description="Basic and acidic residues" evidence="8">
    <location>
        <begin position="1"/>
        <end position="10"/>
    </location>
</feature>
<organism evidence="10 11">
    <name type="scientific">Cobetia amphilecti</name>
    <dbReference type="NCBI Taxonomy" id="1055104"/>
    <lineage>
        <taxon>Bacteria</taxon>
        <taxon>Pseudomonadati</taxon>
        <taxon>Pseudomonadota</taxon>
        <taxon>Gammaproteobacteria</taxon>
        <taxon>Oceanospirillales</taxon>
        <taxon>Halomonadaceae</taxon>
        <taxon>Cobetia</taxon>
    </lineage>
</organism>
<dbReference type="AlphaFoldDB" id="A0AAP4TYZ1"/>
<comment type="caution">
    <text evidence="10">The sequence shown here is derived from an EMBL/GenBank/DDBJ whole genome shotgun (WGS) entry which is preliminary data.</text>
</comment>
<reference evidence="10" key="2">
    <citation type="submission" date="2023-07" db="EMBL/GenBank/DDBJ databases">
        <title>Genome content predicts the carbon catabolic preferences of heterotrophic bacteria.</title>
        <authorList>
            <person name="Gralka M."/>
        </authorList>
    </citation>
    <scope>NUCLEOTIDE SEQUENCE</scope>
    <source>
        <strain evidence="10">C2R13</strain>
    </source>
</reference>
<feature type="binding site" evidence="7">
    <location>
        <position position="218"/>
    </location>
    <ligand>
        <name>substrate</name>
    </ligand>
</feature>
<evidence type="ECO:0000256" key="2">
    <source>
        <dbReference type="ARBA" id="ARBA00003015"/>
    </source>
</evidence>
<evidence type="ECO:0000256" key="3">
    <source>
        <dbReference type="ARBA" id="ARBA00022603"/>
    </source>
</evidence>
<dbReference type="Proteomes" id="UP001229025">
    <property type="component" value="Unassembled WGS sequence"/>
</dbReference>
<dbReference type="NCBIfam" id="TIGR00091">
    <property type="entry name" value="tRNA (guanosine(46)-N7)-methyltransferase TrmB"/>
    <property type="match status" value="1"/>
</dbReference>
<dbReference type="InterPro" id="IPR003358">
    <property type="entry name" value="tRNA_(Gua-N-7)_MeTrfase_Trmb"/>
</dbReference>
<dbReference type="InterPro" id="IPR029063">
    <property type="entry name" value="SAM-dependent_MTases_sf"/>
</dbReference>
<reference evidence="12" key="3">
    <citation type="submission" date="2023-07" db="EMBL/GenBank/DDBJ databases">
        <title>Genome-based characterization of strain KMM 296 and proposal for reclassification of Cobetia litoralis and Cobetia pacifica, and emended description of the species Cobetia amphilecti and Cobetia marina.</title>
        <authorList>
            <person name="Balabanova L."/>
            <person name="Nedashkovskaya O."/>
        </authorList>
    </citation>
    <scope>NUCLEOTIDE SEQUENCE [LARGE SCALE GENOMIC DNA]</scope>
    <source>
        <strain evidence="12">NRIC 0815</strain>
    </source>
</reference>
<comment type="function">
    <text evidence="2 7">Catalyzes the formation of N(7)-methylguanine at position 46 (m7G46) in tRNA.</text>
</comment>
<dbReference type="PROSITE" id="PS51625">
    <property type="entry name" value="SAM_MT_TRMB"/>
    <property type="match status" value="1"/>
</dbReference>
<feature type="binding site" evidence="7">
    <location>
        <position position="132"/>
    </location>
    <ligand>
        <name>S-adenosyl-L-methionine</name>
        <dbReference type="ChEBI" id="CHEBI:59789"/>
    </ligand>
</feature>
<evidence type="ECO:0000313" key="9">
    <source>
        <dbReference type="EMBL" id="MDI5883677.1"/>
    </source>
</evidence>
<dbReference type="Pfam" id="PF02390">
    <property type="entry name" value="Methyltransf_4"/>
    <property type="match status" value="1"/>
</dbReference>
<evidence type="ECO:0000256" key="5">
    <source>
        <dbReference type="ARBA" id="ARBA00022691"/>
    </source>
</evidence>
<dbReference type="GO" id="GO:0008176">
    <property type="term" value="F:tRNA (guanine(46)-N7)-methyltransferase activity"/>
    <property type="evidence" value="ECO:0007669"/>
    <property type="project" value="UniProtKB-UniRule"/>
</dbReference>
<feature type="compositionally biased region" description="Polar residues" evidence="8">
    <location>
        <begin position="23"/>
        <end position="43"/>
    </location>
</feature>
<evidence type="ECO:0000256" key="7">
    <source>
        <dbReference type="HAMAP-Rule" id="MF_01057"/>
    </source>
</evidence>
<dbReference type="GO" id="GO:0043527">
    <property type="term" value="C:tRNA methyltransferase complex"/>
    <property type="evidence" value="ECO:0007669"/>
    <property type="project" value="TreeGrafter"/>
</dbReference>
<evidence type="ECO:0000313" key="11">
    <source>
        <dbReference type="Proteomes" id="UP001170481"/>
    </source>
</evidence>
<dbReference type="RefSeq" id="WP_082388702.1">
    <property type="nucleotide sequence ID" value="NZ_CANLSP010000005.1"/>
</dbReference>
<keyword evidence="6 7" id="KW-0819">tRNA processing</keyword>
<keyword evidence="3 7" id="KW-0489">Methyltransferase</keyword>
<comment type="pathway">
    <text evidence="7">tRNA modification; N(7)-methylguanine-tRNA biosynthesis.</text>
</comment>
<feature type="region of interest" description="Disordered" evidence="8">
    <location>
        <begin position="1"/>
        <end position="51"/>
    </location>
</feature>
<dbReference type="Gene3D" id="3.40.50.150">
    <property type="entry name" value="Vaccinia Virus protein VP39"/>
    <property type="match status" value="1"/>
</dbReference>
<reference evidence="9 12" key="1">
    <citation type="submission" date="2023-04" db="EMBL/GenBank/DDBJ databases">
        <authorList>
            <person name="Otstavnykh N."/>
            <person name="Seitkalieva A."/>
            <person name="Bystritskaya E."/>
        </authorList>
    </citation>
    <scope>NUCLEOTIDE SEQUENCE [LARGE SCALE GENOMIC DNA]</scope>
    <source>
        <strain evidence="9 12">NRIC 0815</strain>
    </source>
</reference>
<evidence type="ECO:0000256" key="4">
    <source>
        <dbReference type="ARBA" id="ARBA00022679"/>
    </source>
</evidence>
<reference evidence="9" key="4">
    <citation type="submission" date="2024-05" db="EMBL/GenBank/DDBJ databases">
        <title>Genome-based characterization of strain KMM 296 and proposal for reclassification of Cobetia litoralis and Cobetia pacifica, and emended description of the species Cobetia amphilecti and Cobetia marina.</title>
        <authorList>
            <person name="Balabanova L."/>
            <person name="Nedashkovskaya O."/>
        </authorList>
    </citation>
    <scope>NUCLEOTIDE SEQUENCE</scope>
    <source>
        <strain evidence="9">NRIC 0815</strain>
    </source>
</reference>
<evidence type="ECO:0000313" key="12">
    <source>
        <dbReference type="Proteomes" id="UP001229025"/>
    </source>
</evidence>
<accession>A0AAP4TYZ1</accession>
<feature type="binding site" evidence="7">
    <location>
        <position position="186"/>
    </location>
    <ligand>
        <name>substrate</name>
    </ligand>
</feature>
<comment type="caution">
    <text evidence="7">Lacks conserved residue(s) required for the propagation of feature annotation.</text>
</comment>
<name>A0AAP4TYZ1_9GAMM</name>
<dbReference type="PANTHER" id="PTHR23417:SF14">
    <property type="entry name" value="PENTACOTRIPEPTIDE-REPEAT REGION OF PRORP DOMAIN-CONTAINING PROTEIN"/>
    <property type="match status" value="1"/>
</dbReference>
<sequence>MTDETSKPQDDTSTSAPADDAQQESVQNESAQPESVQTESAPATPSVADEAVARKRGIKSYVIRGGRMTQAQTRGLEEVFPRLGLRHEQGELDLEALFGRRAPLVIEVGFGMGKSLCEQAQANPDTDFIGIEVHAPGVGKLLDDVDKLGLTNLRVYRHDALEVLADCVPAGCADTFQLFFPDPWPKKKHHKRRIVQPAFVELVRRVLKPGGHFHMATDWANYAEAMAEEMAEAPGFANTAPAETAPYVPRPDFRPLTKFEQRGERLGHGVWDLIFVKQD</sequence>
<comment type="catalytic activity">
    <reaction evidence="1 7">
        <text>guanosine(46) in tRNA + S-adenosyl-L-methionine = N(7)-methylguanosine(46) in tRNA + S-adenosyl-L-homocysteine</text>
        <dbReference type="Rhea" id="RHEA:42708"/>
        <dbReference type="Rhea" id="RHEA-COMP:10188"/>
        <dbReference type="Rhea" id="RHEA-COMP:10189"/>
        <dbReference type="ChEBI" id="CHEBI:57856"/>
        <dbReference type="ChEBI" id="CHEBI:59789"/>
        <dbReference type="ChEBI" id="CHEBI:74269"/>
        <dbReference type="ChEBI" id="CHEBI:74480"/>
        <dbReference type="EC" id="2.1.1.33"/>
    </reaction>
</comment>
<dbReference type="SUPFAM" id="SSF53335">
    <property type="entry name" value="S-adenosyl-L-methionine-dependent methyltransferases"/>
    <property type="match status" value="1"/>
</dbReference>
<feature type="binding site" evidence="7">
    <location>
        <position position="107"/>
    </location>
    <ligand>
        <name>S-adenosyl-L-methionine</name>
        <dbReference type="ChEBI" id="CHEBI:59789"/>
    </ligand>
</feature>
<dbReference type="EMBL" id="JAUORK010000009">
    <property type="protein sequence ID" value="MDO6672238.1"/>
    <property type="molecule type" value="Genomic_DNA"/>
</dbReference>
<dbReference type="Proteomes" id="UP001170481">
    <property type="component" value="Unassembled WGS sequence"/>
</dbReference>
<dbReference type="PANTHER" id="PTHR23417">
    <property type="entry name" value="3-DEOXY-D-MANNO-OCTULOSONIC-ACID TRANSFERASE/TRNA GUANINE-N 7 - -METHYLTRANSFERASE"/>
    <property type="match status" value="1"/>
</dbReference>